<dbReference type="Proteomes" id="UP000593591">
    <property type="component" value="Chromosome"/>
</dbReference>
<feature type="region of interest" description="Disordered" evidence="1">
    <location>
        <begin position="112"/>
        <end position="134"/>
    </location>
</feature>
<keyword evidence="5" id="KW-1185">Reference proteome</keyword>
<evidence type="ECO:0000256" key="1">
    <source>
        <dbReference type="SAM" id="MobiDB-lite"/>
    </source>
</evidence>
<dbReference type="KEGG" id="trc:DYE49_11705"/>
<feature type="domain" description="Peptidase M15C" evidence="2">
    <location>
        <begin position="213"/>
        <end position="290"/>
    </location>
</feature>
<reference evidence="3 5" key="2">
    <citation type="submission" date="2020-08" db="EMBL/GenBank/DDBJ databases">
        <title>Genomic Encyclopedia of Type Strains, Phase IV (KMG-IV): sequencing the most valuable type-strain genomes for metagenomic binning, comparative biology and taxonomic classification.</title>
        <authorList>
            <person name="Goeker M."/>
        </authorList>
    </citation>
    <scope>NUCLEOTIDE SEQUENCE [LARGE SCALE GENOMIC DNA]</scope>
    <source>
        <strain evidence="3 5">DSM 103679</strain>
    </source>
</reference>
<evidence type="ECO:0000259" key="2">
    <source>
        <dbReference type="Pfam" id="PF13539"/>
    </source>
</evidence>
<protein>
    <submittedName>
        <fullName evidence="4">M15 family peptidase</fullName>
    </submittedName>
</protein>
<evidence type="ECO:0000313" key="3">
    <source>
        <dbReference type="EMBL" id="MBB5219014.1"/>
    </source>
</evidence>
<gene>
    <name evidence="4" type="ORF">DYE49_11705</name>
    <name evidence="3" type="ORF">HNP77_001383</name>
</gene>
<evidence type="ECO:0000313" key="6">
    <source>
        <dbReference type="Proteomes" id="UP000593591"/>
    </source>
</evidence>
<dbReference type="InterPro" id="IPR039561">
    <property type="entry name" value="Peptidase_M15C"/>
</dbReference>
<dbReference type="EMBL" id="CP031517">
    <property type="protein sequence ID" value="QOS41074.1"/>
    <property type="molecule type" value="Genomic_DNA"/>
</dbReference>
<reference evidence="4 6" key="1">
    <citation type="submission" date="2018-08" db="EMBL/GenBank/DDBJ databases">
        <title>The first complete genome of Treponema rectale (CHPAT), a commensal spirochete of the bovine rectum.</title>
        <authorList>
            <person name="Staton G.J."/>
            <person name="Clegg S.R."/>
            <person name="Carter S.D."/>
            <person name="Radford A.D."/>
            <person name="Darby A."/>
            <person name="Hall N."/>
            <person name="Birtles R.J."/>
            <person name="Evans N.J."/>
        </authorList>
    </citation>
    <scope>NUCLEOTIDE SEQUENCE [LARGE SCALE GENOMIC DNA]</scope>
    <source>
        <strain evidence="4 6">CHPA</strain>
    </source>
</reference>
<dbReference type="SUPFAM" id="SSF55166">
    <property type="entry name" value="Hedgehog/DD-peptidase"/>
    <property type="match status" value="1"/>
</dbReference>
<sequence>MKKIFPILVIVFTSCCTCNKNQNKPVEVEAQEKIPEEISVFENAYPDITFKTTYVESLDDYKIEMTVPGKEEKETLYWCEGRLLPEDELKNKDMYWTVLYHYPKEILDPGQMTEEQKEQLKTMSSSQSRRKGPGSPMFFFDAIYNAKTQKTIEPNIEAAVFLGRKTRIHKRIKTPLKNVETKILELSKTDDEVKKFVDGLKSSDAYYWRLIDGTNRKSFHSLGIAIDVIPKRITGEIFWSWAKDHNPSGWMVLPLSKRWLPPLKVISIFESEGFIWGGKWAIWDNMHFEYHPELILHNGINE</sequence>
<dbReference type="PROSITE" id="PS51257">
    <property type="entry name" value="PROKAR_LIPOPROTEIN"/>
    <property type="match status" value="1"/>
</dbReference>
<name>A0A840SDS2_9SPIR</name>
<organism evidence="3 5">
    <name type="scientific">Treponema rectale</name>
    <dbReference type="NCBI Taxonomy" id="744512"/>
    <lineage>
        <taxon>Bacteria</taxon>
        <taxon>Pseudomonadati</taxon>
        <taxon>Spirochaetota</taxon>
        <taxon>Spirochaetia</taxon>
        <taxon>Spirochaetales</taxon>
        <taxon>Treponemataceae</taxon>
        <taxon>Treponema</taxon>
    </lineage>
</organism>
<dbReference type="GO" id="GO:0008233">
    <property type="term" value="F:peptidase activity"/>
    <property type="evidence" value="ECO:0007669"/>
    <property type="project" value="InterPro"/>
</dbReference>
<dbReference type="InterPro" id="IPR009045">
    <property type="entry name" value="Zn_M74/Hedgehog-like"/>
</dbReference>
<dbReference type="EMBL" id="JACHFR010000002">
    <property type="protein sequence ID" value="MBB5219014.1"/>
    <property type="molecule type" value="Genomic_DNA"/>
</dbReference>
<proteinExistence type="predicted"/>
<dbReference type="Gene3D" id="3.30.1380.10">
    <property type="match status" value="1"/>
</dbReference>
<dbReference type="Proteomes" id="UP000578697">
    <property type="component" value="Unassembled WGS sequence"/>
</dbReference>
<dbReference type="Pfam" id="PF13539">
    <property type="entry name" value="Peptidase_M15_4"/>
    <property type="match status" value="1"/>
</dbReference>
<accession>A0A840SDS2</accession>
<evidence type="ECO:0000313" key="5">
    <source>
        <dbReference type="Proteomes" id="UP000578697"/>
    </source>
</evidence>
<dbReference type="AlphaFoldDB" id="A0A840SDS2"/>
<evidence type="ECO:0000313" key="4">
    <source>
        <dbReference type="EMBL" id="QOS41074.1"/>
    </source>
</evidence>
<dbReference type="RefSeq" id="WP_184652451.1">
    <property type="nucleotide sequence ID" value="NZ_JACHFR010000002.1"/>
</dbReference>